<evidence type="ECO:0000313" key="2">
    <source>
        <dbReference type="EMBL" id="CAH1982582.1"/>
    </source>
</evidence>
<dbReference type="OrthoDB" id="6744247at2759"/>
<organism evidence="2 3">
    <name type="scientific">Acanthoscelides obtectus</name>
    <name type="common">Bean weevil</name>
    <name type="synonym">Bruchus obtectus</name>
    <dbReference type="NCBI Taxonomy" id="200917"/>
    <lineage>
        <taxon>Eukaryota</taxon>
        <taxon>Metazoa</taxon>
        <taxon>Ecdysozoa</taxon>
        <taxon>Arthropoda</taxon>
        <taxon>Hexapoda</taxon>
        <taxon>Insecta</taxon>
        <taxon>Pterygota</taxon>
        <taxon>Neoptera</taxon>
        <taxon>Endopterygota</taxon>
        <taxon>Coleoptera</taxon>
        <taxon>Polyphaga</taxon>
        <taxon>Cucujiformia</taxon>
        <taxon>Chrysomeloidea</taxon>
        <taxon>Chrysomelidae</taxon>
        <taxon>Bruchinae</taxon>
        <taxon>Bruchini</taxon>
        <taxon>Acanthoscelides</taxon>
    </lineage>
</organism>
<dbReference type="EMBL" id="CAKOFQ010006924">
    <property type="protein sequence ID" value="CAH1982584.1"/>
    <property type="molecule type" value="Genomic_DNA"/>
</dbReference>
<feature type="region of interest" description="Disordered" evidence="1">
    <location>
        <begin position="1"/>
        <end position="43"/>
    </location>
</feature>
<name>A0A9P0KVH9_ACAOB</name>
<reference evidence="2" key="1">
    <citation type="submission" date="2022-03" db="EMBL/GenBank/DDBJ databases">
        <authorList>
            <person name="Sayadi A."/>
        </authorList>
    </citation>
    <scope>NUCLEOTIDE SEQUENCE</scope>
</reference>
<keyword evidence="3" id="KW-1185">Reference proteome</keyword>
<comment type="caution">
    <text evidence="2">The sequence shown here is derived from an EMBL/GenBank/DDBJ whole genome shotgun (WGS) entry which is preliminary data.</text>
</comment>
<gene>
    <name evidence="2" type="ORF">ACAOBT_LOCUS15102</name>
</gene>
<evidence type="ECO:0000256" key="1">
    <source>
        <dbReference type="SAM" id="MobiDB-lite"/>
    </source>
</evidence>
<dbReference type="PANTHER" id="PTHR34239">
    <property type="entry name" value="APPLE DOMAIN-CONTAINING PROTEIN"/>
    <property type="match status" value="1"/>
</dbReference>
<protein>
    <submittedName>
        <fullName evidence="2">Uncharacterized protein</fullName>
    </submittedName>
</protein>
<dbReference type="AlphaFoldDB" id="A0A9P0KVH9"/>
<dbReference type="EMBL" id="CAKOFQ010006924">
    <property type="protein sequence ID" value="CAH1982582.1"/>
    <property type="molecule type" value="Genomic_DNA"/>
</dbReference>
<evidence type="ECO:0000313" key="3">
    <source>
        <dbReference type="Proteomes" id="UP001152888"/>
    </source>
</evidence>
<dbReference type="Proteomes" id="UP001152888">
    <property type="component" value="Unassembled WGS sequence"/>
</dbReference>
<accession>A0A9P0KVH9</accession>
<proteinExistence type="predicted"/>
<dbReference type="PANTHER" id="PTHR34239:SF2">
    <property type="entry name" value="TRANSPOSABLE ELEMENT P TRANSPOSASE_THAP9 CONSERVED DOMAIN-CONTAINING PROTEIN"/>
    <property type="match status" value="1"/>
</dbReference>
<sequence>MSEKRKRHDFSDSDSDQLENCKIKKGPTFSIPQSDVFTTPDHSDDDDVPLSVFAARNADAVDSEVVYSCITNITTIEDEGSSTLDASILALLGDEKPSADVLGPSIHVDLASRWSFILSNGLSEASVNTLLKKYTPPENCPLLKGPCINPEVASAISKQVAHRDSNFSGLQNQIEAALSALGQLASAIVSEEGAGNLAYVELASDASRLLLDFNRKYSVIRRDLLMLNLRKVLKERMVVWQGSR</sequence>